<dbReference type="InterPro" id="IPR011249">
    <property type="entry name" value="Metalloenz_LuxS/M16"/>
</dbReference>
<proteinExistence type="predicted"/>
<dbReference type="SUPFAM" id="SSF52540">
    <property type="entry name" value="P-loop containing nucleoside triphosphate hydrolases"/>
    <property type="match status" value="1"/>
</dbReference>
<dbReference type="PANTHER" id="PTHR43690">
    <property type="entry name" value="NARDILYSIN"/>
    <property type="match status" value="1"/>
</dbReference>
<dbReference type="PANTHER" id="PTHR43690:SF18">
    <property type="entry name" value="INSULIN-DEGRADING ENZYME-RELATED"/>
    <property type="match status" value="1"/>
</dbReference>
<dbReference type="SUPFAM" id="SSF63411">
    <property type="entry name" value="LuxS/MPP-like metallohydrolase"/>
    <property type="match status" value="2"/>
</dbReference>
<organism evidence="4 5">
    <name type="scientific">Oikopleura dioica</name>
    <name type="common">Tunicate</name>
    <dbReference type="NCBI Taxonomy" id="34765"/>
    <lineage>
        <taxon>Eukaryota</taxon>
        <taxon>Metazoa</taxon>
        <taxon>Chordata</taxon>
        <taxon>Tunicata</taxon>
        <taxon>Appendicularia</taxon>
        <taxon>Copelata</taxon>
        <taxon>Oikopleuridae</taxon>
        <taxon>Oikopleura</taxon>
    </lineage>
</organism>
<dbReference type="Gene3D" id="3.30.830.10">
    <property type="entry name" value="Metalloenzyme, LuxS/M16 peptidase-like"/>
    <property type="match status" value="2"/>
</dbReference>
<evidence type="ECO:0000313" key="4">
    <source>
        <dbReference type="EMBL" id="CAG5113511.1"/>
    </source>
</evidence>
<protein>
    <submittedName>
        <fullName evidence="4">Oidioi.mRNA.OKI2018_I69.chr2.g7615.t1.cds</fullName>
    </submittedName>
</protein>
<name>A0ABN7T6Q7_OIKDI</name>
<evidence type="ECO:0000256" key="1">
    <source>
        <dbReference type="ARBA" id="ARBA00022723"/>
    </source>
</evidence>
<gene>
    <name evidence="4" type="ORF">OKIOD_LOCUS16380</name>
</gene>
<dbReference type="InterPro" id="IPR000863">
    <property type="entry name" value="Sulfotransferase_dom"/>
</dbReference>
<dbReference type="Pfam" id="PF22456">
    <property type="entry name" value="PqqF-like_C_4"/>
    <property type="match status" value="1"/>
</dbReference>
<dbReference type="Pfam" id="PF00685">
    <property type="entry name" value="Sulfotransfer_1"/>
    <property type="match status" value="1"/>
</dbReference>
<sequence length="704" mass="81654">MMNFQPSQSEFDSIKAQFLQDYKTKIQNPEDLSEDLKMSFLKSTNFPLIERIKALESVTLEELIEFVKSYRNDYFLSFQIQGNYYIKEARKIFHRVMEQFTGQKPVFQIIRSFLKNFGSKNQNIEPHRLTRRFSKILQVPDKPSVIITKNVNPTDVNTSYNIHWHVGHVTIKECIKNQLLVTILEEPCFDILRTKKCLGYSVDIQLEIISGMVGIGISIVSQQDKFSVKEIHGHVLDFIKEMEEFVNNLSDEKFNEHREGLLYAKHSSDEDFEDWNAEIAKGEYRFDRVDFEVSYLKQITKEEIAGVFKTSITENKKIVLVVVEGNESNRTSSGQELSLEHVPAEDFFEEFEQIENIEEARARFGFFDPTYININEDKAYYDDKLLEHACPMEIRRSTQTLRNRVPDIIGIGFAKCGTGALAFLDCHPSATFRTNEPRFFDKESVLDDIINANKTGNVAALDRHRKIYASRLPRAADDELLIEKSPQYAGGKDYIRKKRALAMKIINPNVKLVAIVCDPVKRAYSQLRLKRFFGKPTTYALFQAILHFTKTLDRLYENGHESGFASYAPYLAPYLERGRLFRPENVYVGDGENMISNPNYEWGKLMDFLRIEKDYFKFFVPEEKGFPCLEMPIRHCLNAAKGTSRKTPVREVYPAQTAKWERTFTRSIKNMIIELNICESINSHCCSLLADESNSYSWAHDYVC</sequence>
<evidence type="ECO:0000259" key="3">
    <source>
        <dbReference type="Pfam" id="PF22456"/>
    </source>
</evidence>
<feature type="domain" description="Coenzyme PQQ synthesis protein F-like C-terminal lobe" evidence="3">
    <location>
        <begin position="179"/>
        <end position="273"/>
    </location>
</feature>
<dbReference type="InterPro" id="IPR027417">
    <property type="entry name" value="P-loop_NTPase"/>
</dbReference>
<dbReference type="EMBL" id="OU015567">
    <property type="protein sequence ID" value="CAG5113511.1"/>
    <property type="molecule type" value="Genomic_DNA"/>
</dbReference>
<dbReference type="Gene3D" id="3.40.50.300">
    <property type="entry name" value="P-loop containing nucleotide triphosphate hydrolases"/>
    <property type="match status" value="1"/>
</dbReference>
<dbReference type="InterPro" id="IPR050626">
    <property type="entry name" value="Peptidase_M16"/>
</dbReference>
<keyword evidence="1" id="KW-0479">Metal-binding</keyword>
<keyword evidence="5" id="KW-1185">Reference proteome</keyword>
<accession>A0ABN7T6Q7</accession>
<feature type="domain" description="Sulfotransferase" evidence="2">
    <location>
        <begin position="406"/>
        <end position="612"/>
    </location>
</feature>
<dbReference type="Proteomes" id="UP001158576">
    <property type="component" value="Chromosome 2"/>
</dbReference>
<evidence type="ECO:0000259" key="2">
    <source>
        <dbReference type="Pfam" id="PF00685"/>
    </source>
</evidence>
<dbReference type="InterPro" id="IPR054734">
    <property type="entry name" value="PqqF-like_C_4"/>
</dbReference>
<reference evidence="4 5" key="1">
    <citation type="submission" date="2021-04" db="EMBL/GenBank/DDBJ databases">
        <authorList>
            <person name="Bliznina A."/>
        </authorList>
    </citation>
    <scope>NUCLEOTIDE SEQUENCE [LARGE SCALE GENOMIC DNA]</scope>
</reference>
<evidence type="ECO:0000313" key="5">
    <source>
        <dbReference type="Proteomes" id="UP001158576"/>
    </source>
</evidence>